<dbReference type="NCBIfam" id="TIGR01460">
    <property type="entry name" value="HAD-SF-IIA"/>
    <property type="match status" value="1"/>
</dbReference>
<dbReference type="RefSeq" id="WP_043940785.1">
    <property type="nucleotide sequence ID" value="NZ_JWHT01000013.1"/>
</dbReference>
<evidence type="ECO:0000256" key="3">
    <source>
        <dbReference type="ARBA" id="ARBA00022801"/>
    </source>
</evidence>
<feature type="binding site" evidence="8">
    <location>
        <position position="13"/>
    </location>
    <ligand>
        <name>Mg(2+)</name>
        <dbReference type="ChEBI" id="CHEBI:18420"/>
    </ligand>
</feature>
<dbReference type="PANTHER" id="PTHR19288">
    <property type="entry name" value="4-NITROPHENYLPHOSPHATASE-RELATED"/>
    <property type="match status" value="1"/>
</dbReference>
<keyword evidence="2 5" id="KW-0479">Metal-binding</keyword>
<reference evidence="9 10" key="1">
    <citation type="journal article" date="2015" name="Microbiology (Mosc.)">
        <title>Genomics of the Weissella cibaria species with an examination of its metabolic traits.</title>
        <authorList>
            <person name="Lynch K.M."/>
            <person name="Lucid A."/>
            <person name="Arendt E.K."/>
            <person name="Sleator R.D."/>
            <person name="Lucey B."/>
            <person name="Coffey A."/>
        </authorList>
    </citation>
    <scope>NUCLEOTIDE SEQUENCE [LARGE SCALE GENOMIC DNA]</scope>
    <source>
        <strain evidence="9 10">AB3b</strain>
    </source>
</reference>
<evidence type="ECO:0000256" key="8">
    <source>
        <dbReference type="PIRSR" id="PIRSR000915-3"/>
    </source>
</evidence>
<dbReference type="SFLD" id="SFLDS00003">
    <property type="entry name" value="Haloacid_Dehalogenase"/>
    <property type="match status" value="1"/>
</dbReference>
<dbReference type="EMBL" id="JWHT01000013">
    <property type="protein sequence ID" value="KIU25194.1"/>
    <property type="molecule type" value="Genomic_DNA"/>
</dbReference>
<protein>
    <recommendedName>
        <fullName evidence="5">Acid sugar phosphatase</fullName>
        <ecNumber evidence="5">3.1.3.-</ecNumber>
    </recommendedName>
</protein>
<dbReference type="PANTHER" id="PTHR19288:SF46">
    <property type="entry name" value="HALOACID DEHALOGENASE-LIKE HYDROLASE DOMAIN-CONTAINING PROTEIN 2"/>
    <property type="match status" value="1"/>
</dbReference>
<dbReference type="SFLD" id="SFLDG01139">
    <property type="entry name" value="C2.A:_Pyridoxal_Phosphate_Phos"/>
    <property type="match status" value="1"/>
</dbReference>
<dbReference type="InterPro" id="IPR006357">
    <property type="entry name" value="HAD-SF_hydro_IIA"/>
</dbReference>
<proteinExistence type="inferred from homology"/>
<dbReference type="CDD" id="cd07530">
    <property type="entry name" value="HAD_Pase_UmpH-like"/>
    <property type="match status" value="1"/>
</dbReference>
<feature type="binding site" evidence="8">
    <location>
        <position position="209"/>
    </location>
    <ligand>
        <name>Mg(2+)</name>
        <dbReference type="ChEBI" id="CHEBI:18420"/>
    </ligand>
</feature>
<dbReference type="Gene3D" id="3.40.50.1000">
    <property type="entry name" value="HAD superfamily/HAD-like"/>
    <property type="match status" value="2"/>
</dbReference>
<dbReference type="NCBIfam" id="TIGR01457">
    <property type="entry name" value="HAD-SF-IIA-hyp2"/>
    <property type="match status" value="1"/>
</dbReference>
<dbReference type="Pfam" id="PF13344">
    <property type="entry name" value="Hydrolase_6"/>
    <property type="match status" value="1"/>
</dbReference>
<keyword evidence="4 5" id="KW-0460">Magnesium</keyword>
<feature type="active site" description="Proton donor" evidence="6">
    <location>
        <position position="13"/>
    </location>
</feature>
<organism evidence="9 10">
    <name type="scientific">Weissella cibaria</name>
    <dbReference type="NCBI Taxonomy" id="137591"/>
    <lineage>
        <taxon>Bacteria</taxon>
        <taxon>Bacillati</taxon>
        <taxon>Bacillota</taxon>
        <taxon>Bacilli</taxon>
        <taxon>Lactobacillales</taxon>
        <taxon>Lactobacillaceae</taxon>
        <taxon>Weissella</taxon>
    </lineage>
</organism>
<dbReference type="AlphaFoldDB" id="A0A0D1KKM7"/>
<dbReference type="GO" id="GO:0046872">
    <property type="term" value="F:metal ion binding"/>
    <property type="evidence" value="ECO:0007669"/>
    <property type="project" value="UniProtKB-KW"/>
</dbReference>
<keyword evidence="3 9" id="KW-0378">Hydrolase</keyword>
<evidence type="ECO:0000256" key="1">
    <source>
        <dbReference type="ARBA" id="ARBA00006696"/>
    </source>
</evidence>
<evidence type="ECO:0000256" key="6">
    <source>
        <dbReference type="PIRSR" id="PIRSR000915-1"/>
    </source>
</evidence>
<dbReference type="EC" id="3.1.3.-" evidence="5"/>
<dbReference type="InterPro" id="IPR023214">
    <property type="entry name" value="HAD_sf"/>
</dbReference>
<sequence>MAQHYDGYFIDLDGTIYQGTKRFPAGKRFIERLAESSSQYLFVTNNSTKTPDEVAANLTDNHDIPTTAAQVYTSAMALADYLAELGDVKRVLMIGEIGLQVALEAKGFELVSEGPADAVAIGLDRDINYEKLVQATLAIQHGAKFVATNVDTNLPNERGMLPGAGTLVAALQTAVQQNPVVIGKPETIIMAGALRRTGLTADQVVMVGDNYNTDILAGINADIDTLLVYTGVSTKEQVAAADKQPTHEVDSLDDWEIK</sequence>
<evidence type="ECO:0000256" key="7">
    <source>
        <dbReference type="PIRSR" id="PIRSR000915-2"/>
    </source>
</evidence>
<evidence type="ECO:0000256" key="5">
    <source>
        <dbReference type="PIRNR" id="PIRNR000915"/>
    </source>
</evidence>
<feature type="binding site" evidence="8">
    <location>
        <position position="11"/>
    </location>
    <ligand>
        <name>Mg(2+)</name>
        <dbReference type="ChEBI" id="CHEBI:18420"/>
    </ligand>
</feature>
<dbReference type="SUPFAM" id="SSF56784">
    <property type="entry name" value="HAD-like"/>
    <property type="match status" value="1"/>
</dbReference>
<dbReference type="Pfam" id="PF13242">
    <property type="entry name" value="Hydrolase_like"/>
    <property type="match status" value="1"/>
</dbReference>
<dbReference type="InterPro" id="IPR006354">
    <property type="entry name" value="HAD-SF_hydro_IIA_hyp1"/>
</dbReference>
<dbReference type="InterPro" id="IPR036412">
    <property type="entry name" value="HAD-like_sf"/>
</dbReference>
<dbReference type="FunFam" id="3.40.50.1000:FF:000053">
    <property type="entry name" value="TIGR01457 family HAD hydrolase"/>
    <property type="match status" value="1"/>
</dbReference>
<evidence type="ECO:0000256" key="2">
    <source>
        <dbReference type="ARBA" id="ARBA00022723"/>
    </source>
</evidence>
<comment type="similarity">
    <text evidence="1 5">Belongs to the HAD-like hydrolase superfamily. NagD family.</text>
</comment>
<dbReference type="Proteomes" id="UP000032289">
    <property type="component" value="Unassembled WGS sequence"/>
</dbReference>
<name>A0A0D1KKM7_9LACO</name>
<dbReference type="PATRIC" id="fig|137591.24.peg.559"/>
<dbReference type="PIRSF" id="PIRSF000915">
    <property type="entry name" value="PGP-type_phosphatase"/>
    <property type="match status" value="1"/>
</dbReference>
<evidence type="ECO:0000313" key="9">
    <source>
        <dbReference type="EMBL" id="KIU25194.1"/>
    </source>
</evidence>
<dbReference type="GO" id="GO:0005737">
    <property type="term" value="C:cytoplasm"/>
    <property type="evidence" value="ECO:0007669"/>
    <property type="project" value="TreeGrafter"/>
</dbReference>
<feature type="binding site" evidence="7">
    <location>
        <position position="184"/>
    </location>
    <ligand>
        <name>substrate</name>
    </ligand>
</feature>
<evidence type="ECO:0000313" key="10">
    <source>
        <dbReference type="Proteomes" id="UP000032289"/>
    </source>
</evidence>
<comment type="function">
    <text evidence="5">Catalyzes the dephosphorylation of 2-6 carbon acid sugars in vitro.</text>
</comment>
<dbReference type="GO" id="GO:0016791">
    <property type="term" value="F:phosphatase activity"/>
    <property type="evidence" value="ECO:0007669"/>
    <property type="project" value="TreeGrafter"/>
</dbReference>
<evidence type="ECO:0000256" key="4">
    <source>
        <dbReference type="ARBA" id="ARBA00022842"/>
    </source>
</evidence>
<comment type="cofactor">
    <cofactor evidence="8">
        <name>Mg(2+)</name>
        <dbReference type="ChEBI" id="CHEBI:18420"/>
    </cofactor>
    <text evidence="8">Divalent metal ions. Mg(2+) is the most effective.</text>
</comment>
<comment type="caution">
    <text evidence="9">The sequence shown here is derived from an EMBL/GenBank/DDBJ whole genome shotgun (WGS) entry which is preliminary data.</text>
</comment>
<accession>A0A0D1KKM7</accession>
<feature type="active site" description="Nucleophile" evidence="6">
    <location>
        <position position="11"/>
    </location>
</feature>
<gene>
    <name evidence="9" type="primary">yutF</name>
    <name evidence="9" type="ORF">ab3b_00580</name>
</gene>